<dbReference type="PANTHER" id="PTHR23235">
    <property type="entry name" value="KRUEPPEL-LIKE TRANSCRIPTION FACTOR"/>
    <property type="match status" value="1"/>
</dbReference>
<keyword evidence="6" id="KW-0812">Transmembrane</keyword>
<dbReference type="Pfam" id="PF00096">
    <property type="entry name" value="zf-C2H2"/>
    <property type="match status" value="2"/>
</dbReference>
<keyword evidence="10" id="KW-1185">Reference proteome</keyword>
<dbReference type="Gene3D" id="3.30.160.60">
    <property type="entry name" value="Classic Zinc Finger"/>
    <property type="match status" value="3"/>
</dbReference>
<sequence>MSEALPVYTLWISSLEDPLVLYFCQMDSTNPLCKRYASQISRILKTLIIGANLLPTDAGSAIINLIGETDVGLIIRFLNGAVDSDIPPVIHINLNTPTDVHWKTHLLASLDIIMHDLKRERWHREMLEKDADSMRSRIAQGFICLILFCFWMERTIWWQEKELALLYNIIRQQTAASVAVNENFDAEQLKSKTDDEYEKEPQNTTIEEVNAITAILPIDSLSKKKIRNKQISSRKSKNDDCVRGLTSQDFCSLCPGEASFTDQECMRKHFISRHLDDELGKCMACPNISNRVDPASHMRAHIIRIYACKFCGKEGRKHYLKAHIRTHTGEKPFKCAICARRFADSSTYRRHQLVHTGEKKFSCPICGRCIARKDNVKTHIKSHERFYTYTFIFMNVPSLVGSYIEFILKSIYKFC</sequence>
<evidence type="ECO:0000256" key="3">
    <source>
        <dbReference type="ARBA" id="ARBA00022771"/>
    </source>
</evidence>
<keyword evidence="2" id="KW-0677">Repeat</keyword>
<evidence type="ECO:0000313" key="11">
    <source>
        <dbReference type="WBParaSite" id="DME_0000606801-mRNA-1"/>
    </source>
</evidence>
<dbReference type="SMART" id="SM00355">
    <property type="entry name" value="ZnF_C2H2"/>
    <property type="match status" value="4"/>
</dbReference>
<feature type="transmembrane region" description="Helical" evidence="6">
    <location>
        <begin position="386"/>
        <end position="408"/>
    </location>
</feature>
<evidence type="ECO:0000259" key="7">
    <source>
        <dbReference type="PROSITE" id="PS50157"/>
    </source>
</evidence>
<dbReference type="InterPro" id="IPR036236">
    <property type="entry name" value="Znf_C2H2_sf"/>
</dbReference>
<dbReference type="Proteomes" id="UP000038040">
    <property type="component" value="Unplaced"/>
</dbReference>
<evidence type="ECO:0000313" key="9">
    <source>
        <dbReference type="Proteomes" id="UP000038040"/>
    </source>
</evidence>
<evidence type="ECO:0000313" key="8">
    <source>
        <dbReference type="EMBL" id="VDN51034.1"/>
    </source>
</evidence>
<dbReference type="FunFam" id="3.30.160.60:FF:002343">
    <property type="entry name" value="Zinc finger protein 33A"/>
    <property type="match status" value="1"/>
</dbReference>
<dbReference type="OrthoDB" id="3437960at2759"/>
<dbReference type="AlphaFoldDB" id="A0A0N4UF71"/>
<evidence type="ECO:0000256" key="5">
    <source>
        <dbReference type="PROSITE-ProRule" id="PRU00042"/>
    </source>
</evidence>
<gene>
    <name evidence="8" type="ORF">DME_LOCUS1007</name>
</gene>
<keyword evidence="1" id="KW-0479">Metal-binding</keyword>
<feature type="domain" description="C2H2-type" evidence="7">
    <location>
        <begin position="306"/>
        <end position="332"/>
    </location>
</feature>
<dbReference type="WBParaSite" id="DME_0000606801-mRNA-1">
    <property type="protein sequence ID" value="DME_0000606801-mRNA-1"/>
    <property type="gene ID" value="DME_0000606801"/>
</dbReference>
<dbReference type="SUPFAM" id="SSF57667">
    <property type="entry name" value="beta-beta-alpha zinc fingers"/>
    <property type="match status" value="1"/>
</dbReference>
<proteinExistence type="predicted"/>
<evidence type="ECO:0000313" key="10">
    <source>
        <dbReference type="Proteomes" id="UP000274756"/>
    </source>
</evidence>
<dbReference type="PROSITE" id="PS50157">
    <property type="entry name" value="ZINC_FINGER_C2H2_2"/>
    <property type="match status" value="3"/>
</dbReference>
<evidence type="ECO:0000256" key="4">
    <source>
        <dbReference type="ARBA" id="ARBA00022833"/>
    </source>
</evidence>
<protein>
    <submittedName>
        <fullName evidence="11">Zinc finger protein</fullName>
    </submittedName>
</protein>
<dbReference type="STRING" id="318479.A0A0N4UF71"/>
<reference evidence="8 10" key="2">
    <citation type="submission" date="2018-11" db="EMBL/GenBank/DDBJ databases">
        <authorList>
            <consortium name="Pathogen Informatics"/>
        </authorList>
    </citation>
    <scope>NUCLEOTIDE SEQUENCE [LARGE SCALE GENOMIC DNA]</scope>
</reference>
<dbReference type="PROSITE" id="PS00028">
    <property type="entry name" value="ZINC_FINGER_C2H2_1"/>
    <property type="match status" value="2"/>
</dbReference>
<dbReference type="FunFam" id="3.30.160.60:FF:000100">
    <property type="entry name" value="Zinc finger 45-like"/>
    <property type="match status" value="1"/>
</dbReference>
<evidence type="ECO:0000256" key="6">
    <source>
        <dbReference type="SAM" id="Phobius"/>
    </source>
</evidence>
<dbReference type="InterPro" id="IPR013087">
    <property type="entry name" value="Znf_C2H2_type"/>
</dbReference>
<dbReference type="GO" id="GO:0008270">
    <property type="term" value="F:zinc ion binding"/>
    <property type="evidence" value="ECO:0007669"/>
    <property type="project" value="UniProtKB-KW"/>
</dbReference>
<evidence type="ECO:0000256" key="2">
    <source>
        <dbReference type="ARBA" id="ARBA00022737"/>
    </source>
</evidence>
<reference evidence="11" key="1">
    <citation type="submission" date="2017-02" db="UniProtKB">
        <authorList>
            <consortium name="WormBaseParasite"/>
        </authorList>
    </citation>
    <scope>IDENTIFICATION</scope>
</reference>
<feature type="domain" description="C2H2-type" evidence="7">
    <location>
        <begin position="333"/>
        <end position="360"/>
    </location>
</feature>
<dbReference type="EMBL" id="UYYG01000012">
    <property type="protein sequence ID" value="VDN51034.1"/>
    <property type="molecule type" value="Genomic_DNA"/>
</dbReference>
<name>A0A0N4UF71_DRAME</name>
<keyword evidence="3 5" id="KW-0863">Zinc-finger</keyword>
<keyword evidence="4" id="KW-0862">Zinc</keyword>
<organism evidence="9 11">
    <name type="scientific">Dracunculus medinensis</name>
    <name type="common">Guinea worm</name>
    <dbReference type="NCBI Taxonomy" id="318479"/>
    <lineage>
        <taxon>Eukaryota</taxon>
        <taxon>Metazoa</taxon>
        <taxon>Ecdysozoa</taxon>
        <taxon>Nematoda</taxon>
        <taxon>Chromadorea</taxon>
        <taxon>Rhabditida</taxon>
        <taxon>Spirurina</taxon>
        <taxon>Dracunculoidea</taxon>
        <taxon>Dracunculidae</taxon>
        <taxon>Dracunculus</taxon>
    </lineage>
</organism>
<feature type="domain" description="C2H2-type" evidence="7">
    <location>
        <begin position="361"/>
        <end position="383"/>
    </location>
</feature>
<keyword evidence="6" id="KW-0472">Membrane</keyword>
<accession>A0A0N4UF71</accession>
<keyword evidence="6" id="KW-1133">Transmembrane helix</keyword>
<dbReference type="Proteomes" id="UP000274756">
    <property type="component" value="Unassembled WGS sequence"/>
</dbReference>
<evidence type="ECO:0000256" key="1">
    <source>
        <dbReference type="ARBA" id="ARBA00022723"/>
    </source>
</evidence>